<accession>A0AA91VCL2</accession>
<sequence>MYPTLQYFFKAYCTLSVHEEEIVDVMTEFLEQEEREAIGKLEHELSHMQEKEAWEKGCVLAAKHGKRIWSLEETKDHIEKFIQLLQNKKA</sequence>
<comment type="caution">
    <text evidence="1">The sequence shown here is derived from an EMBL/GenBank/DDBJ whole genome shotgun (WGS) entry which is preliminary data.</text>
</comment>
<dbReference type="AlphaFoldDB" id="A0AA91VCL2"/>
<dbReference type="Proteomes" id="UP000221020">
    <property type="component" value="Unassembled WGS sequence"/>
</dbReference>
<evidence type="ECO:0000313" key="1">
    <source>
        <dbReference type="EMBL" id="PED82173.1"/>
    </source>
</evidence>
<organism evidence="1 2">
    <name type="scientific">Bacillus pseudomycoides</name>
    <dbReference type="NCBI Taxonomy" id="64104"/>
    <lineage>
        <taxon>Bacteria</taxon>
        <taxon>Bacillati</taxon>
        <taxon>Bacillota</taxon>
        <taxon>Bacilli</taxon>
        <taxon>Bacillales</taxon>
        <taxon>Bacillaceae</taxon>
        <taxon>Bacillus</taxon>
        <taxon>Bacillus cereus group</taxon>
    </lineage>
</organism>
<reference evidence="1 2" key="1">
    <citation type="submission" date="2017-09" db="EMBL/GenBank/DDBJ databases">
        <title>Large-scale bioinformatics analysis of Bacillus genomes uncovers conserved roles of natural products in bacterial physiology.</title>
        <authorList>
            <consortium name="Agbiome Team Llc"/>
            <person name="Bleich R.M."/>
            <person name="Grubbs K.J."/>
            <person name="Santa Maria K.C."/>
            <person name="Allen S.E."/>
            <person name="Farag S."/>
            <person name="Shank E.A."/>
            <person name="Bowers A."/>
        </authorList>
    </citation>
    <scope>NUCLEOTIDE SEQUENCE [LARGE SCALE GENOMIC DNA]</scope>
    <source>
        <strain evidence="1 2">AFS092012</strain>
    </source>
</reference>
<evidence type="ECO:0000313" key="2">
    <source>
        <dbReference type="Proteomes" id="UP000221020"/>
    </source>
</evidence>
<dbReference type="RefSeq" id="WP_097894804.1">
    <property type="nucleotide sequence ID" value="NZ_NVOR01000043.1"/>
</dbReference>
<gene>
    <name evidence="1" type="ORF">CON65_13230</name>
</gene>
<dbReference type="EMBL" id="NVOR01000043">
    <property type="protein sequence ID" value="PED82173.1"/>
    <property type="molecule type" value="Genomic_DNA"/>
</dbReference>
<proteinExistence type="predicted"/>
<name>A0AA91VCL2_9BACI</name>
<protein>
    <submittedName>
        <fullName evidence="1">Uncharacterized protein</fullName>
    </submittedName>
</protein>